<feature type="compositionally biased region" description="Basic and acidic residues" evidence="1">
    <location>
        <begin position="130"/>
        <end position="142"/>
    </location>
</feature>
<sequence length="173" mass="19534">GPPGAADSRARRAPPAGPRRSPPPPYRARRRGWTRTRAGRAADTGRRRRKRHPAVRRAPCPASSCPRLWNRGGRWRAAARSRPALRVRRRSAPGTRRLLVTICDNFAPRPGQGRDSRDPNGTAARGRRSARLDERIEHQESAHRRRRGERPAGPRLPRRPAHGRGSRGARRRL</sequence>
<feature type="compositionally biased region" description="Basic residues" evidence="1">
    <location>
        <begin position="156"/>
        <end position="173"/>
    </location>
</feature>
<evidence type="ECO:0000313" key="2">
    <source>
        <dbReference type="EMBL" id="CAA9497986.1"/>
    </source>
</evidence>
<reference evidence="2" key="1">
    <citation type="submission" date="2020-02" db="EMBL/GenBank/DDBJ databases">
        <authorList>
            <person name="Meier V. D."/>
        </authorList>
    </citation>
    <scope>NUCLEOTIDE SEQUENCE</scope>
    <source>
        <strain evidence="2">AVDCRST_MAG39</strain>
    </source>
</reference>
<accession>A0A6J4SG35</accession>
<feature type="non-terminal residue" evidence="2">
    <location>
        <position position="1"/>
    </location>
</feature>
<protein>
    <submittedName>
        <fullName evidence="2">Uncharacterized protein</fullName>
    </submittedName>
</protein>
<proteinExistence type="predicted"/>
<gene>
    <name evidence="2" type="ORF">AVDCRST_MAG39-1232</name>
</gene>
<feature type="region of interest" description="Disordered" evidence="1">
    <location>
        <begin position="1"/>
        <end position="173"/>
    </location>
</feature>
<organism evidence="2">
    <name type="scientific">uncultured Sphingomonadaceae bacterium</name>
    <dbReference type="NCBI Taxonomy" id="169976"/>
    <lineage>
        <taxon>Bacteria</taxon>
        <taxon>Pseudomonadati</taxon>
        <taxon>Pseudomonadota</taxon>
        <taxon>Alphaproteobacteria</taxon>
        <taxon>Sphingomonadales</taxon>
        <taxon>Sphingomonadaceae</taxon>
        <taxon>environmental samples</taxon>
    </lineage>
</organism>
<feature type="non-terminal residue" evidence="2">
    <location>
        <position position="173"/>
    </location>
</feature>
<name>A0A6J4SG35_9SPHN</name>
<feature type="compositionally biased region" description="Basic residues" evidence="1">
    <location>
        <begin position="73"/>
        <end position="91"/>
    </location>
</feature>
<evidence type="ECO:0000256" key="1">
    <source>
        <dbReference type="SAM" id="MobiDB-lite"/>
    </source>
</evidence>
<feature type="compositionally biased region" description="Basic residues" evidence="1">
    <location>
        <begin position="27"/>
        <end position="38"/>
    </location>
</feature>
<feature type="compositionally biased region" description="Pro residues" evidence="1">
    <location>
        <begin position="15"/>
        <end position="26"/>
    </location>
</feature>
<dbReference type="EMBL" id="CADCVW010000047">
    <property type="protein sequence ID" value="CAA9497986.1"/>
    <property type="molecule type" value="Genomic_DNA"/>
</dbReference>
<feature type="compositionally biased region" description="Basic residues" evidence="1">
    <location>
        <begin position="46"/>
        <end position="55"/>
    </location>
</feature>
<dbReference type="AlphaFoldDB" id="A0A6J4SG35"/>